<dbReference type="STRING" id="4072.A0A2G2Z540"/>
<gene>
    <name evidence="1" type="ORF">T459_20596</name>
</gene>
<name>A0A2G2Z540_CAPAN</name>
<keyword evidence="2" id="KW-1185">Reference proteome</keyword>
<dbReference type="Gramene" id="PHT77074">
    <property type="protein sequence ID" value="PHT77074"/>
    <property type="gene ID" value="T459_20596"/>
</dbReference>
<evidence type="ECO:0000313" key="1">
    <source>
        <dbReference type="EMBL" id="PHT77074.1"/>
    </source>
</evidence>
<reference evidence="1 2" key="2">
    <citation type="journal article" date="2017" name="Genome Biol.">
        <title>New reference genome sequences of hot pepper reveal the massive evolution of plant disease-resistance genes by retroduplication.</title>
        <authorList>
            <person name="Kim S."/>
            <person name="Park J."/>
            <person name="Yeom S.I."/>
            <person name="Kim Y.M."/>
            <person name="Seo E."/>
            <person name="Kim K.T."/>
            <person name="Kim M.S."/>
            <person name="Lee J.M."/>
            <person name="Cheong K."/>
            <person name="Shin H.S."/>
            <person name="Kim S.B."/>
            <person name="Han K."/>
            <person name="Lee J."/>
            <person name="Park M."/>
            <person name="Lee H.A."/>
            <person name="Lee H.Y."/>
            <person name="Lee Y."/>
            <person name="Oh S."/>
            <person name="Lee J.H."/>
            <person name="Choi E."/>
            <person name="Choi E."/>
            <person name="Lee S.E."/>
            <person name="Jeon J."/>
            <person name="Kim H."/>
            <person name="Choi G."/>
            <person name="Song H."/>
            <person name="Lee J."/>
            <person name="Lee S.C."/>
            <person name="Kwon J.K."/>
            <person name="Lee H.Y."/>
            <person name="Koo N."/>
            <person name="Hong Y."/>
            <person name="Kim R.W."/>
            <person name="Kang W.H."/>
            <person name="Huh J.H."/>
            <person name="Kang B.C."/>
            <person name="Yang T.J."/>
            <person name="Lee Y.H."/>
            <person name="Bennetzen J.L."/>
            <person name="Choi D."/>
        </authorList>
    </citation>
    <scope>NUCLEOTIDE SEQUENCE [LARGE SCALE GENOMIC DNA]</scope>
    <source>
        <strain evidence="2">cv. CM334</strain>
    </source>
</reference>
<accession>A0A2G2Z540</accession>
<evidence type="ECO:0000313" key="2">
    <source>
        <dbReference type="Proteomes" id="UP000222542"/>
    </source>
</evidence>
<comment type="caution">
    <text evidence="1">The sequence shown here is derived from an EMBL/GenBank/DDBJ whole genome shotgun (WGS) entry which is preliminary data.</text>
</comment>
<proteinExistence type="predicted"/>
<dbReference type="Proteomes" id="UP000222542">
    <property type="component" value="Unassembled WGS sequence"/>
</dbReference>
<organism evidence="1 2">
    <name type="scientific">Capsicum annuum</name>
    <name type="common">Capsicum pepper</name>
    <dbReference type="NCBI Taxonomy" id="4072"/>
    <lineage>
        <taxon>Eukaryota</taxon>
        <taxon>Viridiplantae</taxon>
        <taxon>Streptophyta</taxon>
        <taxon>Embryophyta</taxon>
        <taxon>Tracheophyta</taxon>
        <taxon>Spermatophyta</taxon>
        <taxon>Magnoliopsida</taxon>
        <taxon>eudicotyledons</taxon>
        <taxon>Gunneridae</taxon>
        <taxon>Pentapetalae</taxon>
        <taxon>asterids</taxon>
        <taxon>lamiids</taxon>
        <taxon>Solanales</taxon>
        <taxon>Solanaceae</taxon>
        <taxon>Solanoideae</taxon>
        <taxon>Capsiceae</taxon>
        <taxon>Capsicum</taxon>
    </lineage>
</organism>
<protein>
    <submittedName>
        <fullName evidence="1">Uncharacterized protein</fullName>
    </submittedName>
</protein>
<reference evidence="1 2" key="1">
    <citation type="journal article" date="2014" name="Nat. Genet.">
        <title>Genome sequence of the hot pepper provides insights into the evolution of pungency in Capsicum species.</title>
        <authorList>
            <person name="Kim S."/>
            <person name="Park M."/>
            <person name="Yeom S.I."/>
            <person name="Kim Y.M."/>
            <person name="Lee J.M."/>
            <person name="Lee H.A."/>
            <person name="Seo E."/>
            <person name="Choi J."/>
            <person name="Cheong K."/>
            <person name="Kim K.T."/>
            <person name="Jung K."/>
            <person name="Lee G.W."/>
            <person name="Oh S.K."/>
            <person name="Bae C."/>
            <person name="Kim S.B."/>
            <person name="Lee H.Y."/>
            <person name="Kim S.Y."/>
            <person name="Kim M.S."/>
            <person name="Kang B.C."/>
            <person name="Jo Y.D."/>
            <person name="Yang H.B."/>
            <person name="Jeong H.J."/>
            <person name="Kang W.H."/>
            <person name="Kwon J.K."/>
            <person name="Shin C."/>
            <person name="Lim J.Y."/>
            <person name="Park J.H."/>
            <person name="Huh J.H."/>
            <person name="Kim J.S."/>
            <person name="Kim B.D."/>
            <person name="Cohen O."/>
            <person name="Paran I."/>
            <person name="Suh M.C."/>
            <person name="Lee S.B."/>
            <person name="Kim Y.K."/>
            <person name="Shin Y."/>
            <person name="Noh S.J."/>
            <person name="Park J."/>
            <person name="Seo Y.S."/>
            <person name="Kwon S.Y."/>
            <person name="Kim H.A."/>
            <person name="Park J.M."/>
            <person name="Kim H.J."/>
            <person name="Choi S.B."/>
            <person name="Bosland P.W."/>
            <person name="Reeves G."/>
            <person name="Jo S.H."/>
            <person name="Lee B.W."/>
            <person name="Cho H.T."/>
            <person name="Choi H.S."/>
            <person name="Lee M.S."/>
            <person name="Yu Y."/>
            <person name="Do Choi Y."/>
            <person name="Park B.S."/>
            <person name="van Deynze A."/>
            <person name="Ashrafi H."/>
            <person name="Hill T."/>
            <person name="Kim W.T."/>
            <person name="Pai H.S."/>
            <person name="Ahn H.K."/>
            <person name="Yeam I."/>
            <person name="Giovannoni J.J."/>
            <person name="Rose J.K."/>
            <person name="Sorensen I."/>
            <person name="Lee S.J."/>
            <person name="Kim R.W."/>
            <person name="Choi I.Y."/>
            <person name="Choi B.S."/>
            <person name="Lim J.S."/>
            <person name="Lee Y.H."/>
            <person name="Choi D."/>
        </authorList>
    </citation>
    <scope>NUCLEOTIDE SEQUENCE [LARGE SCALE GENOMIC DNA]</scope>
    <source>
        <strain evidence="2">cv. CM334</strain>
    </source>
</reference>
<dbReference type="AlphaFoldDB" id="A0A2G2Z540"/>
<dbReference type="EMBL" id="AYRZ02000007">
    <property type="protein sequence ID" value="PHT77074.1"/>
    <property type="molecule type" value="Genomic_DNA"/>
</dbReference>
<sequence length="139" mass="15408">MTCSIAIPRTKETPRVGPNLKFKSGPGFLDRYNNVSSRFDDCGSRPVVSQVGTQYAPFNGNNGQMYSQKYDYGHVSNGNIQGGFSTPSVIGLNHMGSSGLFLIWAMQITTFGPQVFQGPNHYGFDGPSLWHYEFHLQSY</sequence>